<name>A0AAV0NV31_9ROSI</name>
<dbReference type="PANTHER" id="PTHR46033">
    <property type="entry name" value="PROTEIN MAIN-LIKE 2"/>
    <property type="match status" value="1"/>
</dbReference>
<gene>
    <name evidence="2" type="ORF">LITE_LOCUS35254</name>
</gene>
<evidence type="ECO:0000259" key="1">
    <source>
        <dbReference type="Pfam" id="PF10536"/>
    </source>
</evidence>
<evidence type="ECO:0000313" key="2">
    <source>
        <dbReference type="EMBL" id="CAI0462199.1"/>
    </source>
</evidence>
<feature type="domain" description="Aminotransferase-like plant mobile" evidence="1">
    <location>
        <begin position="1"/>
        <end position="113"/>
    </location>
</feature>
<dbReference type="Pfam" id="PF10536">
    <property type="entry name" value="PMD"/>
    <property type="match status" value="1"/>
</dbReference>
<dbReference type="EMBL" id="CAMGYJ010000008">
    <property type="protein sequence ID" value="CAI0462199.1"/>
    <property type="molecule type" value="Genomic_DNA"/>
</dbReference>
<comment type="caution">
    <text evidence="2">The sequence shown here is derived from an EMBL/GenBank/DDBJ whole genome shotgun (WGS) entry which is preliminary data.</text>
</comment>
<dbReference type="AlphaFoldDB" id="A0AAV0NV31"/>
<evidence type="ECO:0000313" key="3">
    <source>
        <dbReference type="Proteomes" id="UP001154282"/>
    </source>
</evidence>
<dbReference type="InterPro" id="IPR019557">
    <property type="entry name" value="AminoTfrase-like_pln_mobile"/>
</dbReference>
<dbReference type="Proteomes" id="UP001154282">
    <property type="component" value="Unassembled WGS sequence"/>
</dbReference>
<keyword evidence="3" id="KW-1185">Reference proteome</keyword>
<sequence>MPFGEVTITLDDVATLTGLAIDGDAVIDWRRHRITWLRETFDELPLSASPETTAQYARAYALSLMGGVLFSDRSGGSVHLQYLLLVEDWRRAGRFAWGAAVLSYLYREMGRSALQMTAFSSLGGDFGGWSALLMI</sequence>
<protein>
    <recommendedName>
        <fullName evidence="1">Aminotransferase-like plant mobile domain-containing protein</fullName>
    </recommendedName>
</protein>
<reference evidence="2" key="1">
    <citation type="submission" date="2022-08" db="EMBL/GenBank/DDBJ databases">
        <authorList>
            <person name="Gutierrez-Valencia J."/>
        </authorList>
    </citation>
    <scope>NUCLEOTIDE SEQUENCE</scope>
</reference>
<dbReference type="PANTHER" id="PTHR46033:SF8">
    <property type="entry name" value="PROTEIN MAINTENANCE OF MERISTEMS-LIKE"/>
    <property type="match status" value="1"/>
</dbReference>
<proteinExistence type="predicted"/>
<dbReference type="GO" id="GO:0010073">
    <property type="term" value="P:meristem maintenance"/>
    <property type="evidence" value="ECO:0007669"/>
    <property type="project" value="InterPro"/>
</dbReference>
<dbReference type="InterPro" id="IPR044824">
    <property type="entry name" value="MAIN-like"/>
</dbReference>
<organism evidence="2 3">
    <name type="scientific">Linum tenue</name>
    <dbReference type="NCBI Taxonomy" id="586396"/>
    <lineage>
        <taxon>Eukaryota</taxon>
        <taxon>Viridiplantae</taxon>
        <taxon>Streptophyta</taxon>
        <taxon>Embryophyta</taxon>
        <taxon>Tracheophyta</taxon>
        <taxon>Spermatophyta</taxon>
        <taxon>Magnoliopsida</taxon>
        <taxon>eudicotyledons</taxon>
        <taxon>Gunneridae</taxon>
        <taxon>Pentapetalae</taxon>
        <taxon>rosids</taxon>
        <taxon>fabids</taxon>
        <taxon>Malpighiales</taxon>
        <taxon>Linaceae</taxon>
        <taxon>Linum</taxon>
    </lineage>
</organism>
<accession>A0AAV0NV31</accession>